<evidence type="ECO:0000259" key="4">
    <source>
        <dbReference type="SMART" id="SM00822"/>
    </source>
</evidence>
<dbReference type="PROSITE" id="PS00061">
    <property type="entry name" value="ADH_SHORT"/>
    <property type="match status" value="1"/>
</dbReference>
<dbReference type="Pfam" id="PF00106">
    <property type="entry name" value="adh_short"/>
    <property type="match status" value="1"/>
</dbReference>
<evidence type="ECO:0000313" key="5">
    <source>
        <dbReference type="EMBL" id="ADB38256.1"/>
    </source>
</evidence>
<dbReference type="PANTHER" id="PTHR44169:SF6">
    <property type="entry name" value="NADPH-DEPENDENT 1-ACYLDIHYDROXYACETONE PHOSPHATE REDUCTASE"/>
    <property type="match status" value="1"/>
</dbReference>
<dbReference type="InterPro" id="IPR057326">
    <property type="entry name" value="KR_dom"/>
</dbReference>
<evidence type="ECO:0000313" key="6">
    <source>
        <dbReference type="Proteomes" id="UP000002028"/>
    </source>
</evidence>
<keyword evidence="6" id="KW-1185">Reference proteome</keyword>
<dbReference type="RefSeq" id="WP_012926800.1">
    <property type="nucleotide sequence ID" value="NC_013730.1"/>
</dbReference>
<dbReference type="InterPro" id="IPR036291">
    <property type="entry name" value="NAD(P)-bd_dom_sf"/>
</dbReference>
<evidence type="ECO:0000256" key="3">
    <source>
        <dbReference type="RuleBase" id="RU000363"/>
    </source>
</evidence>
<accession>D2QEK4</accession>
<proteinExistence type="inferred from homology"/>
<protein>
    <submittedName>
        <fullName evidence="5">Short-chain dehydrogenase/reductase SDR</fullName>
    </submittedName>
</protein>
<dbReference type="eggNOG" id="COG1028">
    <property type="taxonomic scope" value="Bacteria"/>
</dbReference>
<name>D2QEK4_SPILD</name>
<dbReference type="SMART" id="SM00822">
    <property type="entry name" value="PKS_KR"/>
    <property type="match status" value="1"/>
</dbReference>
<dbReference type="KEGG" id="sli:Slin_2235"/>
<dbReference type="Proteomes" id="UP000002028">
    <property type="component" value="Chromosome"/>
</dbReference>
<dbReference type="AlphaFoldDB" id="D2QEK4"/>
<sequence>MAKVILITGASTGLGYSIAGYLAQRGHVVYGTSRQAGLSTGSFRMLSMDVGDPQSVQQAVDQIMQQEGRLDVLVNNAGLGIAAPVELMSLSDVQRVFDTNVLGVIRMVQAALPIMRRQQSGLIINISSIAAEAGLPYRGAYSASKAAVERLTEALRLELAPFGVQACSVQPGGTKTDINKNRLRASIEADSVYKSTFDRTYELIDQSVSEGIESAVFGPLLDSIINSSQVKRLYRVGKPLEKFSVLLKRVLPTTLYERMIRNHYEM</sequence>
<dbReference type="SUPFAM" id="SSF51735">
    <property type="entry name" value="NAD(P)-binding Rossmann-fold domains"/>
    <property type="match status" value="1"/>
</dbReference>
<keyword evidence="2" id="KW-0560">Oxidoreductase</keyword>
<reference evidence="5 6" key="1">
    <citation type="journal article" date="2010" name="Stand. Genomic Sci.">
        <title>Complete genome sequence of Spirosoma linguale type strain (1).</title>
        <authorList>
            <person name="Lail K."/>
            <person name="Sikorski J."/>
            <person name="Saunders E."/>
            <person name="Lapidus A."/>
            <person name="Glavina Del Rio T."/>
            <person name="Copeland A."/>
            <person name="Tice H."/>
            <person name="Cheng J.-F."/>
            <person name="Lucas S."/>
            <person name="Nolan M."/>
            <person name="Bruce D."/>
            <person name="Goodwin L."/>
            <person name="Pitluck S."/>
            <person name="Ivanova N."/>
            <person name="Mavromatis K."/>
            <person name="Ovchinnikova G."/>
            <person name="Pati A."/>
            <person name="Chen A."/>
            <person name="Palaniappan K."/>
            <person name="Land M."/>
            <person name="Hauser L."/>
            <person name="Chang Y.-J."/>
            <person name="Jeffries C.D."/>
            <person name="Chain P."/>
            <person name="Brettin T."/>
            <person name="Detter J.C."/>
            <person name="Schuetze A."/>
            <person name="Rohde M."/>
            <person name="Tindall B.J."/>
            <person name="Goeker M."/>
            <person name="Bristow J."/>
            <person name="Eisen J.A."/>
            <person name="Markowitz V."/>
            <person name="Hugenholtz P."/>
            <person name="Kyrpides N.C."/>
            <person name="Klenk H.-P."/>
            <person name="Chen F."/>
        </authorList>
    </citation>
    <scope>NUCLEOTIDE SEQUENCE [LARGE SCALE GENOMIC DNA]</scope>
    <source>
        <strain evidence="6">ATCC 33905 / DSM 74 / LMG 10896 / Claus 1</strain>
    </source>
</reference>
<evidence type="ECO:0000256" key="1">
    <source>
        <dbReference type="ARBA" id="ARBA00006484"/>
    </source>
</evidence>
<dbReference type="PRINTS" id="PR00080">
    <property type="entry name" value="SDRFAMILY"/>
</dbReference>
<feature type="domain" description="Ketoreductase" evidence="4">
    <location>
        <begin position="3"/>
        <end position="175"/>
    </location>
</feature>
<dbReference type="EMBL" id="CP001769">
    <property type="protein sequence ID" value="ADB38256.1"/>
    <property type="molecule type" value="Genomic_DNA"/>
</dbReference>
<dbReference type="InterPro" id="IPR020904">
    <property type="entry name" value="Sc_DH/Rdtase_CS"/>
</dbReference>
<dbReference type="InterPro" id="IPR002347">
    <property type="entry name" value="SDR_fam"/>
</dbReference>
<evidence type="ECO:0000256" key="2">
    <source>
        <dbReference type="ARBA" id="ARBA00023002"/>
    </source>
</evidence>
<dbReference type="CDD" id="cd05374">
    <property type="entry name" value="17beta-HSD-like_SDR_c"/>
    <property type="match status" value="1"/>
</dbReference>
<dbReference type="Gene3D" id="3.40.50.720">
    <property type="entry name" value="NAD(P)-binding Rossmann-like Domain"/>
    <property type="match status" value="1"/>
</dbReference>
<comment type="similarity">
    <text evidence="1 3">Belongs to the short-chain dehydrogenases/reductases (SDR) family.</text>
</comment>
<dbReference type="GO" id="GO:0016491">
    <property type="term" value="F:oxidoreductase activity"/>
    <property type="evidence" value="ECO:0007669"/>
    <property type="project" value="UniProtKB-KW"/>
</dbReference>
<organism evidence="5 6">
    <name type="scientific">Spirosoma linguale (strain ATCC 33905 / DSM 74 / LMG 10896 / Claus 1)</name>
    <dbReference type="NCBI Taxonomy" id="504472"/>
    <lineage>
        <taxon>Bacteria</taxon>
        <taxon>Pseudomonadati</taxon>
        <taxon>Bacteroidota</taxon>
        <taxon>Cytophagia</taxon>
        <taxon>Cytophagales</taxon>
        <taxon>Cytophagaceae</taxon>
        <taxon>Spirosoma</taxon>
    </lineage>
</organism>
<gene>
    <name evidence="5" type="ordered locus">Slin_2235</name>
</gene>
<dbReference type="STRING" id="504472.Slin_2235"/>
<dbReference type="PRINTS" id="PR00081">
    <property type="entry name" value="GDHRDH"/>
</dbReference>
<dbReference type="HOGENOM" id="CLU_010194_2_9_10"/>
<dbReference type="PANTHER" id="PTHR44169">
    <property type="entry name" value="NADPH-DEPENDENT 1-ACYLDIHYDROXYACETONE PHOSPHATE REDUCTASE"/>
    <property type="match status" value="1"/>
</dbReference>